<dbReference type="InterPro" id="IPR050131">
    <property type="entry name" value="Peptidase_S8_subtilisin-like"/>
</dbReference>
<feature type="active site" description="Charge relay system" evidence="5">
    <location>
        <position position="516"/>
    </location>
</feature>
<dbReference type="Proteomes" id="UP001595690">
    <property type="component" value="Unassembled WGS sequence"/>
</dbReference>
<dbReference type="Gene3D" id="3.40.50.200">
    <property type="entry name" value="Peptidase S8/S53 domain"/>
    <property type="match status" value="1"/>
</dbReference>
<gene>
    <name evidence="9" type="ORF">ACFOWZ_03000</name>
</gene>
<evidence type="ECO:0000256" key="5">
    <source>
        <dbReference type="PROSITE-ProRule" id="PRU01240"/>
    </source>
</evidence>
<proteinExistence type="inferred from homology"/>
<comment type="caution">
    <text evidence="9">The sequence shown here is derived from an EMBL/GenBank/DDBJ whole genome shotgun (WGS) entry which is preliminary data.</text>
</comment>
<feature type="domain" description="Peptidase S8/S53" evidence="8">
    <location>
        <begin position="238"/>
        <end position="541"/>
    </location>
</feature>
<dbReference type="RefSeq" id="WP_382368198.1">
    <property type="nucleotide sequence ID" value="NZ_JBHRZI010000004.1"/>
</dbReference>
<keyword evidence="10" id="KW-1185">Reference proteome</keyword>
<evidence type="ECO:0000256" key="2">
    <source>
        <dbReference type="ARBA" id="ARBA00022670"/>
    </source>
</evidence>
<organism evidence="9 10">
    <name type="scientific">Lentzea rhizosphaerae</name>
    <dbReference type="NCBI Taxonomy" id="2041025"/>
    <lineage>
        <taxon>Bacteria</taxon>
        <taxon>Bacillati</taxon>
        <taxon>Actinomycetota</taxon>
        <taxon>Actinomycetes</taxon>
        <taxon>Pseudonocardiales</taxon>
        <taxon>Pseudonocardiaceae</taxon>
        <taxon>Lentzea</taxon>
    </lineage>
</organism>
<feature type="region of interest" description="Disordered" evidence="7">
    <location>
        <begin position="480"/>
        <end position="499"/>
    </location>
</feature>
<feature type="active site" description="Charge relay system" evidence="5">
    <location>
        <position position="245"/>
    </location>
</feature>
<dbReference type="CDD" id="cd00306">
    <property type="entry name" value="Peptidases_S8_S53"/>
    <property type="match status" value="1"/>
</dbReference>
<evidence type="ECO:0000256" key="7">
    <source>
        <dbReference type="SAM" id="MobiDB-lite"/>
    </source>
</evidence>
<keyword evidence="2 5" id="KW-0645">Protease</keyword>
<keyword evidence="3 5" id="KW-0378">Hydrolase</keyword>
<dbReference type="PANTHER" id="PTHR43806:SF11">
    <property type="entry name" value="CEREVISIN-RELATED"/>
    <property type="match status" value="1"/>
</dbReference>
<evidence type="ECO:0000256" key="3">
    <source>
        <dbReference type="ARBA" id="ARBA00022801"/>
    </source>
</evidence>
<evidence type="ECO:0000313" key="10">
    <source>
        <dbReference type="Proteomes" id="UP001595690"/>
    </source>
</evidence>
<name>A0ABV8BMR5_9PSEU</name>
<dbReference type="PRINTS" id="PR00723">
    <property type="entry name" value="SUBTILISIN"/>
</dbReference>
<dbReference type="EMBL" id="JBHRZI010000004">
    <property type="protein sequence ID" value="MFC3890427.1"/>
    <property type="molecule type" value="Genomic_DNA"/>
</dbReference>
<dbReference type="PROSITE" id="PS51892">
    <property type="entry name" value="SUBTILASE"/>
    <property type="match status" value="1"/>
</dbReference>
<feature type="coiled-coil region" evidence="6">
    <location>
        <begin position="557"/>
        <end position="591"/>
    </location>
</feature>
<dbReference type="SUPFAM" id="SSF52743">
    <property type="entry name" value="Subtilisin-like"/>
    <property type="match status" value="1"/>
</dbReference>
<feature type="compositionally biased region" description="Basic and acidic residues" evidence="7">
    <location>
        <begin position="488"/>
        <end position="499"/>
    </location>
</feature>
<dbReference type="InterPro" id="IPR036852">
    <property type="entry name" value="Peptidase_S8/S53_dom_sf"/>
</dbReference>
<reference evidence="10" key="1">
    <citation type="journal article" date="2019" name="Int. J. Syst. Evol. Microbiol.">
        <title>The Global Catalogue of Microorganisms (GCM) 10K type strain sequencing project: providing services to taxonomists for standard genome sequencing and annotation.</title>
        <authorList>
            <consortium name="The Broad Institute Genomics Platform"/>
            <consortium name="The Broad Institute Genome Sequencing Center for Infectious Disease"/>
            <person name="Wu L."/>
            <person name="Ma J."/>
        </authorList>
    </citation>
    <scope>NUCLEOTIDE SEQUENCE [LARGE SCALE GENOMIC DNA]</scope>
    <source>
        <strain evidence="10">CGMCC 4.7405</strain>
    </source>
</reference>
<evidence type="ECO:0000259" key="8">
    <source>
        <dbReference type="Pfam" id="PF00082"/>
    </source>
</evidence>
<accession>A0ABV8BMR5</accession>
<dbReference type="Pfam" id="PF00082">
    <property type="entry name" value="Peptidase_S8"/>
    <property type="match status" value="1"/>
</dbReference>
<sequence length="598" mass="65053">MTIKFRWLDEPPDFAEDTYDEPPRWPEWLLQRHRGRMLLPSEAAPAVGVPEPEIPEDPQPAEPFAVPIESTAYRADTLLIADVLLRNQPLMSAMQQVAGVVFQLPELLTEMLPDNQPELLLEVPRPVALTPADLTSAAPVDAWTALRRIRSAVSRNELTWQVGDETFTPTPAERARLLEVSLDHLLIGAYGGVPVWEQHDVPGQAPSGGYRPEGRHPISALVDLPKRDGSGVFATNRRPVVAVLDTGVREHPWFVDSLEKIAEGHSENFLHLSVPTQAALQAHQPKVAGLPSTNVLSDYHDVPIYAEELSDRVNRAVGHGTFIAGLIHQHAPDADVLSLRVMRSDNVGYESDVLLALWLLVDRVERAQKHPAHAEEMIDVVSISLGYYHETWRAEKLTRLSAVIEKLTSLGVVVVAAAGNDSSRRPFLPAAIASLTTIPARLVVGVGAANPNGTTSWYSNGGASASAEAPGTCVVSIFPPDIEGSRSPSDKAASDGRQSVDEDSFRSGFALWSGTSFAAPVLAAAVARKLVEVKTSAELTPQATVDRALAALRELARTSMLAELKDLEMQRELAEQDHARLKSALEEQMKAENMSVDP</sequence>
<protein>
    <submittedName>
        <fullName evidence="9">S8 family serine peptidase</fullName>
    </submittedName>
</protein>
<keyword evidence="6" id="KW-0175">Coiled coil</keyword>
<dbReference type="InterPro" id="IPR015500">
    <property type="entry name" value="Peptidase_S8_subtilisin-rel"/>
</dbReference>
<evidence type="ECO:0000256" key="6">
    <source>
        <dbReference type="SAM" id="Coils"/>
    </source>
</evidence>
<evidence type="ECO:0000256" key="4">
    <source>
        <dbReference type="ARBA" id="ARBA00022825"/>
    </source>
</evidence>
<keyword evidence="4 5" id="KW-0720">Serine protease</keyword>
<evidence type="ECO:0000313" key="9">
    <source>
        <dbReference type="EMBL" id="MFC3890427.1"/>
    </source>
</evidence>
<evidence type="ECO:0000256" key="1">
    <source>
        <dbReference type="ARBA" id="ARBA00011073"/>
    </source>
</evidence>
<dbReference type="InterPro" id="IPR000209">
    <property type="entry name" value="Peptidase_S8/S53_dom"/>
</dbReference>
<feature type="active site" description="Charge relay system" evidence="5">
    <location>
        <position position="319"/>
    </location>
</feature>
<comment type="similarity">
    <text evidence="1 5">Belongs to the peptidase S8 family.</text>
</comment>
<dbReference type="PANTHER" id="PTHR43806">
    <property type="entry name" value="PEPTIDASE S8"/>
    <property type="match status" value="1"/>
</dbReference>